<evidence type="ECO:0008006" key="4">
    <source>
        <dbReference type="Google" id="ProtNLM"/>
    </source>
</evidence>
<feature type="compositionally biased region" description="Low complexity" evidence="1">
    <location>
        <begin position="137"/>
        <end position="155"/>
    </location>
</feature>
<dbReference type="Proteomes" id="UP000019487">
    <property type="component" value="Unassembled WGS sequence"/>
</dbReference>
<feature type="region of interest" description="Disordered" evidence="1">
    <location>
        <begin position="136"/>
        <end position="166"/>
    </location>
</feature>
<dbReference type="AlphaFoldDB" id="W9C5Q8"/>
<keyword evidence="3" id="KW-1185">Reference proteome</keyword>
<accession>W9C5Q8</accession>
<name>W9C5Q8_SCLBF</name>
<feature type="region of interest" description="Disordered" evidence="1">
    <location>
        <begin position="1"/>
        <end position="27"/>
    </location>
</feature>
<sequence>MGTTEDPWVVPIDATGASTSTTADTKTPSSLKAHIRATFHESPFTADVLSNRSDALNPDPLIQLFANEADESPARLYIRHLFSVFEDTVAQQYEAEANLEAEQTNIQNECVARVAVEENLATTQAQLVRVQTQLREQNNTPAAAAQNPNNRIPQARQTTHNPEPFKGEKTNALIRQEEYISWKIGLQLCWGQDTAYFDTERKKLFHLATLLEGSVRQERQKDIQAILNNTSPFVTADAFLGKLDGLYIYVDMERDASIKFDKLKMTEKQSFASFYSSLEKLGDMAEKSDREMVLALKQKVTTGLKHMVIMDHLPCAANDIQGWKNRFQVWDQNMRENACYLGSNSIAPASLCVTEKSATPAVNRNPNSRGGSFSHNYNSRGGAQTPVRGNYNGWGQGNTGDRGHFSPYQQHRLYATQGYVEEGAVAPSESASNISTSLIACQTWATTLH</sequence>
<dbReference type="EMBL" id="AYSA01000743">
    <property type="protein sequence ID" value="ESZ89880.1"/>
    <property type="molecule type" value="Genomic_DNA"/>
</dbReference>
<feature type="compositionally biased region" description="Low complexity" evidence="1">
    <location>
        <begin position="14"/>
        <end position="27"/>
    </location>
</feature>
<evidence type="ECO:0000313" key="2">
    <source>
        <dbReference type="EMBL" id="ESZ89880.1"/>
    </source>
</evidence>
<proteinExistence type="predicted"/>
<evidence type="ECO:0000313" key="3">
    <source>
        <dbReference type="Proteomes" id="UP000019487"/>
    </source>
</evidence>
<protein>
    <recommendedName>
        <fullName evidence="4">Retrotransposon gag domain-containing protein</fullName>
    </recommendedName>
</protein>
<dbReference type="HOGENOM" id="CLU_609970_0_0_1"/>
<reference evidence="2 3" key="1">
    <citation type="journal article" date="2014" name="Genome Announc.">
        <title>Draft genome sequence of Sclerotinia borealis, a psychrophilic plant pathogenic fungus.</title>
        <authorList>
            <person name="Mardanov A.V."/>
            <person name="Beletsky A.V."/>
            <person name="Kadnikov V.V."/>
            <person name="Ignatov A.N."/>
            <person name="Ravin N.V."/>
        </authorList>
    </citation>
    <scope>NUCLEOTIDE SEQUENCE [LARGE SCALE GENOMIC DNA]</scope>
    <source>
        <strain evidence="3">F-4157</strain>
    </source>
</reference>
<gene>
    <name evidence="2" type="ORF">SBOR_9729</name>
</gene>
<evidence type="ECO:0000256" key="1">
    <source>
        <dbReference type="SAM" id="MobiDB-lite"/>
    </source>
</evidence>
<organism evidence="2 3">
    <name type="scientific">Sclerotinia borealis (strain F-4128)</name>
    <dbReference type="NCBI Taxonomy" id="1432307"/>
    <lineage>
        <taxon>Eukaryota</taxon>
        <taxon>Fungi</taxon>
        <taxon>Dikarya</taxon>
        <taxon>Ascomycota</taxon>
        <taxon>Pezizomycotina</taxon>
        <taxon>Leotiomycetes</taxon>
        <taxon>Helotiales</taxon>
        <taxon>Sclerotiniaceae</taxon>
        <taxon>Sclerotinia</taxon>
    </lineage>
</organism>
<dbReference type="OrthoDB" id="3555093at2759"/>
<comment type="caution">
    <text evidence="2">The sequence shown here is derived from an EMBL/GenBank/DDBJ whole genome shotgun (WGS) entry which is preliminary data.</text>
</comment>
<feature type="region of interest" description="Disordered" evidence="1">
    <location>
        <begin position="362"/>
        <end position="385"/>
    </location>
</feature>
<feature type="compositionally biased region" description="Polar residues" evidence="1">
    <location>
        <begin position="362"/>
        <end position="382"/>
    </location>
</feature>